<evidence type="ECO:0000313" key="2">
    <source>
        <dbReference type="Proteomes" id="UP000800038"/>
    </source>
</evidence>
<organism evidence="1 2">
    <name type="scientific">Clathrospora elynae</name>
    <dbReference type="NCBI Taxonomy" id="706981"/>
    <lineage>
        <taxon>Eukaryota</taxon>
        <taxon>Fungi</taxon>
        <taxon>Dikarya</taxon>
        <taxon>Ascomycota</taxon>
        <taxon>Pezizomycotina</taxon>
        <taxon>Dothideomycetes</taxon>
        <taxon>Pleosporomycetidae</taxon>
        <taxon>Pleosporales</taxon>
        <taxon>Diademaceae</taxon>
        <taxon>Clathrospora</taxon>
    </lineage>
</organism>
<proteinExistence type="predicted"/>
<sequence length="159" mass="18012">MLTWRSGDFSSRKEFYRRSSPLPELTVALYLTIYTAAREIRACINTASIAERVVAGIVQEEGRMKSKPAHIGDSERTAYRSPKRLRWPHRIKSWPSSPCGWVIIRSCASFSCSRIHITLNETTDRQLLLRSPTALYVGYVSVRQCTHAQLSPTVPCAAR</sequence>
<dbReference type="Proteomes" id="UP000800038">
    <property type="component" value="Unassembled WGS sequence"/>
</dbReference>
<protein>
    <submittedName>
        <fullName evidence="1">Uncharacterized protein</fullName>
    </submittedName>
</protein>
<keyword evidence="2" id="KW-1185">Reference proteome</keyword>
<name>A0A6A5SF41_9PLEO</name>
<reference evidence="1" key="1">
    <citation type="journal article" date="2020" name="Stud. Mycol.">
        <title>101 Dothideomycetes genomes: a test case for predicting lifestyles and emergence of pathogens.</title>
        <authorList>
            <person name="Haridas S."/>
            <person name="Albert R."/>
            <person name="Binder M."/>
            <person name="Bloem J."/>
            <person name="Labutti K."/>
            <person name="Salamov A."/>
            <person name="Andreopoulos B."/>
            <person name="Baker S."/>
            <person name="Barry K."/>
            <person name="Bills G."/>
            <person name="Bluhm B."/>
            <person name="Cannon C."/>
            <person name="Castanera R."/>
            <person name="Culley D."/>
            <person name="Daum C."/>
            <person name="Ezra D."/>
            <person name="Gonzalez J."/>
            <person name="Henrissat B."/>
            <person name="Kuo A."/>
            <person name="Liang C."/>
            <person name="Lipzen A."/>
            <person name="Lutzoni F."/>
            <person name="Magnuson J."/>
            <person name="Mondo S."/>
            <person name="Nolan M."/>
            <person name="Ohm R."/>
            <person name="Pangilinan J."/>
            <person name="Park H.-J."/>
            <person name="Ramirez L."/>
            <person name="Alfaro M."/>
            <person name="Sun H."/>
            <person name="Tritt A."/>
            <person name="Yoshinaga Y."/>
            <person name="Zwiers L.-H."/>
            <person name="Turgeon B."/>
            <person name="Goodwin S."/>
            <person name="Spatafora J."/>
            <person name="Crous P."/>
            <person name="Grigoriev I."/>
        </authorList>
    </citation>
    <scope>NUCLEOTIDE SEQUENCE</scope>
    <source>
        <strain evidence="1">CBS 161.51</strain>
    </source>
</reference>
<evidence type="ECO:0000313" key="1">
    <source>
        <dbReference type="EMBL" id="KAF1939261.1"/>
    </source>
</evidence>
<dbReference type="EMBL" id="ML976085">
    <property type="protein sequence ID" value="KAF1939261.1"/>
    <property type="molecule type" value="Genomic_DNA"/>
</dbReference>
<gene>
    <name evidence="1" type="ORF">EJ02DRAFT_259719</name>
</gene>
<accession>A0A6A5SF41</accession>
<dbReference type="AlphaFoldDB" id="A0A6A5SF41"/>